<evidence type="ECO:0000256" key="9">
    <source>
        <dbReference type="RuleBase" id="RU363032"/>
    </source>
</evidence>
<dbReference type="Gene3D" id="1.10.3720.10">
    <property type="entry name" value="MetI-like"/>
    <property type="match status" value="1"/>
</dbReference>
<comment type="similarity">
    <text evidence="2">Belongs to the binding-protein-dependent transport system permease family. MalFG subfamily.</text>
</comment>
<dbReference type="GO" id="GO:0042956">
    <property type="term" value="P:maltodextrin transmembrane transport"/>
    <property type="evidence" value="ECO:0007669"/>
    <property type="project" value="TreeGrafter"/>
</dbReference>
<dbReference type="PANTHER" id="PTHR32243">
    <property type="entry name" value="MALTOSE TRANSPORT SYSTEM PERMEASE-RELATED"/>
    <property type="match status" value="1"/>
</dbReference>
<feature type="transmembrane region" description="Helical" evidence="9">
    <location>
        <begin position="71"/>
        <end position="97"/>
    </location>
</feature>
<keyword evidence="3 9" id="KW-0813">Transport</keyword>
<proteinExistence type="inferred from homology"/>
<accession>A0A2X3KLJ2</accession>
<dbReference type="GO" id="GO:0005886">
    <property type="term" value="C:plasma membrane"/>
    <property type="evidence" value="ECO:0007669"/>
    <property type="project" value="UniProtKB-SubCell"/>
</dbReference>
<reference evidence="12" key="1">
    <citation type="submission" date="2018-05" db="EMBL/GenBank/DDBJ databases">
        <authorList>
            <person name="Hao L."/>
        </authorList>
    </citation>
    <scope>NUCLEOTIDE SEQUENCE [LARGE SCALE GENOMIC DNA]</scope>
</reference>
<feature type="transmembrane region" description="Helical" evidence="9">
    <location>
        <begin position="249"/>
        <end position="270"/>
    </location>
</feature>
<dbReference type="RefSeq" id="WP_231944260.1">
    <property type="nucleotide sequence ID" value="NZ_LS483254.1"/>
</dbReference>
<feature type="domain" description="ABC transmembrane type-1" evidence="10">
    <location>
        <begin position="72"/>
        <end position="270"/>
    </location>
</feature>
<dbReference type="InterPro" id="IPR050901">
    <property type="entry name" value="BP-dep_ABC_trans_perm"/>
</dbReference>
<feature type="transmembrane region" description="Helical" evidence="9">
    <location>
        <begin position="109"/>
        <end position="130"/>
    </location>
</feature>
<keyword evidence="5" id="KW-0762">Sugar transport</keyword>
<sequence length="285" mass="31950">MYSRPSRIGLIVRHALIWIGVIYALFPILWILSASFNPTNNLLEQKLLPANPTLEHYRRLFTDPTIPFPRWVLNTVIVSGTTAAITVFLCALGAYAFSRFRFRGRRAGLLALLLVQMFPQMLAMVAIYLLLIKIKEFVPWLGYNTHPGLIMVYLGGAMGFNTWFMKGYFDTIPRSVEESALVDGATPFQAFLRIVLPLARPILAVVLIIQFITTYSEYVLASILLKGTEMYTLAVGLRFFIQQAYDRRWGVFSAAAILGALLILAIFLPLQKLIISGLTGGAVKE</sequence>
<organism evidence="11 12">
    <name type="scientific">Candidatus Bipolaricaulis anaerobius</name>
    <dbReference type="NCBI Taxonomy" id="2026885"/>
    <lineage>
        <taxon>Bacteria</taxon>
        <taxon>Candidatus Bipolaricaulota</taxon>
        <taxon>Candidatus Bipolaricaulia</taxon>
        <taxon>Candidatus Bipolaricaulales</taxon>
        <taxon>Candidatus Bipolaricaulaceae</taxon>
        <taxon>Candidatus Bipolaricaulis</taxon>
    </lineage>
</organism>
<dbReference type="PANTHER" id="PTHR32243:SF50">
    <property type="entry name" value="MALTOSE_MALTODEXTRIN TRANSPORT SYSTEM PERMEASE PROTEIN MALG"/>
    <property type="match status" value="1"/>
</dbReference>
<evidence type="ECO:0000256" key="8">
    <source>
        <dbReference type="ARBA" id="ARBA00023136"/>
    </source>
</evidence>
<feature type="transmembrane region" description="Helical" evidence="9">
    <location>
        <begin position="190"/>
        <end position="212"/>
    </location>
</feature>
<name>A0A2X3KLJ2_9BACT</name>
<evidence type="ECO:0000256" key="4">
    <source>
        <dbReference type="ARBA" id="ARBA00022475"/>
    </source>
</evidence>
<evidence type="ECO:0000256" key="7">
    <source>
        <dbReference type="ARBA" id="ARBA00022989"/>
    </source>
</evidence>
<evidence type="ECO:0000313" key="12">
    <source>
        <dbReference type="Proteomes" id="UP000249818"/>
    </source>
</evidence>
<dbReference type="PROSITE" id="PS50928">
    <property type="entry name" value="ABC_TM1"/>
    <property type="match status" value="1"/>
</dbReference>
<dbReference type="EMBL" id="LS483254">
    <property type="protein sequence ID" value="SQD93312.1"/>
    <property type="molecule type" value="Genomic_DNA"/>
</dbReference>
<keyword evidence="12" id="KW-1185">Reference proteome</keyword>
<dbReference type="KEGG" id="bana:BARAN1_1290"/>
<evidence type="ECO:0000256" key="6">
    <source>
        <dbReference type="ARBA" id="ARBA00022692"/>
    </source>
</evidence>
<evidence type="ECO:0000256" key="3">
    <source>
        <dbReference type="ARBA" id="ARBA00022448"/>
    </source>
</evidence>
<dbReference type="InterPro" id="IPR035906">
    <property type="entry name" value="MetI-like_sf"/>
</dbReference>
<evidence type="ECO:0000256" key="1">
    <source>
        <dbReference type="ARBA" id="ARBA00004651"/>
    </source>
</evidence>
<dbReference type="SUPFAM" id="SSF161098">
    <property type="entry name" value="MetI-like"/>
    <property type="match status" value="1"/>
</dbReference>
<keyword evidence="8 9" id="KW-0472">Membrane</keyword>
<feature type="transmembrane region" description="Helical" evidence="9">
    <location>
        <begin position="150"/>
        <end position="169"/>
    </location>
</feature>
<dbReference type="CDD" id="cd06261">
    <property type="entry name" value="TM_PBP2"/>
    <property type="match status" value="1"/>
</dbReference>
<dbReference type="Pfam" id="PF00528">
    <property type="entry name" value="BPD_transp_1"/>
    <property type="match status" value="1"/>
</dbReference>
<evidence type="ECO:0000256" key="2">
    <source>
        <dbReference type="ARBA" id="ARBA00009047"/>
    </source>
</evidence>
<feature type="transmembrane region" description="Helical" evidence="9">
    <location>
        <begin position="12"/>
        <end position="32"/>
    </location>
</feature>
<dbReference type="AlphaFoldDB" id="A0A2X3KLJ2"/>
<evidence type="ECO:0000259" key="10">
    <source>
        <dbReference type="PROSITE" id="PS50928"/>
    </source>
</evidence>
<protein>
    <submittedName>
        <fullName evidence="11">Maltose ABC transporter, permease protein</fullName>
    </submittedName>
</protein>
<evidence type="ECO:0000256" key="5">
    <source>
        <dbReference type="ARBA" id="ARBA00022597"/>
    </source>
</evidence>
<feature type="transmembrane region" description="Helical" evidence="9">
    <location>
        <begin position="218"/>
        <end position="237"/>
    </location>
</feature>
<dbReference type="Proteomes" id="UP000249818">
    <property type="component" value="Chromosome BARAN1"/>
</dbReference>
<dbReference type="InterPro" id="IPR000515">
    <property type="entry name" value="MetI-like"/>
</dbReference>
<keyword evidence="4" id="KW-1003">Cell membrane</keyword>
<keyword evidence="6 9" id="KW-0812">Transmembrane</keyword>
<evidence type="ECO:0000313" key="11">
    <source>
        <dbReference type="EMBL" id="SQD93312.1"/>
    </source>
</evidence>
<comment type="subcellular location">
    <subcellularLocation>
        <location evidence="1 9">Cell membrane</location>
        <topology evidence="1 9">Multi-pass membrane protein</topology>
    </subcellularLocation>
</comment>
<gene>
    <name evidence="11" type="primary">malG</name>
    <name evidence="11" type="ORF">BARAN1_1290</name>
</gene>
<keyword evidence="7 9" id="KW-1133">Transmembrane helix</keyword>
<dbReference type="GO" id="GO:0015423">
    <property type="term" value="F:ABC-type maltose transporter activity"/>
    <property type="evidence" value="ECO:0007669"/>
    <property type="project" value="TreeGrafter"/>
</dbReference>